<keyword evidence="3 6" id="KW-0347">Helicase</keyword>
<dbReference type="EMBL" id="JBEDNZ010000011">
    <property type="protein sequence ID" value="KAL0832147.1"/>
    <property type="molecule type" value="Genomic_DNA"/>
</dbReference>
<dbReference type="Proteomes" id="UP001549921">
    <property type="component" value="Unassembled WGS sequence"/>
</dbReference>
<dbReference type="SMART" id="SM00487">
    <property type="entry name" value="DEXDc"/>
    <property type="match status" value="1"/>
</dbReference>
<gene>
    <name evidence="11" type="ORF">ABMA27_001531</name>
    <name evidence="10" type="ORF">ABMA28_001610</name>
</gene>
<dbReference type="EC" id="3.6.4.13" evidence="7"/>
<dbReference type="SMART" id="SM01178">
    <property type="entry name" value="DUF4217"/>
    <property type="match status" value="1"/>
</dbReference>
<comment type="domain">
    <text evidence="7">The Q motif is unique to and characteristic of the DEAD box family of RNA helicases and controls ATP binding and hydrolysis.</text>
</comment>
<evidence type="ECO:0000256" key="1">
    <source>
        <dbReference type="ARBA" id="ARBA00022741"/>
    </source>
</evidence>
<evidence type="ECO:0000256" key="7">
    <source>
        <dbReference type="RuleBase" id="RU365068"/>
    </source>
</evidence>
<evidence type="ECO:0000259" key="8">
    <source>
        <dbReference type="PROSITE" id="PS51192"/>
    </source>
</evidence>
<dbReference type="Pfam" id="PF00270">
    <property type="entry name" value="DEAD"/>
    <property type="match status" value="1"/>
</dbReference>
<comment type="caution">
    <text evidence="10">The sequence shown here is derived from an EMBL/GenBank/DDBJ whole genome shotgun (WGS) entry which is preliminary data.</text>
</comment>
<dbReference type="InterPro" id="IPR000629">
    <property type="entry name" value="RNA-helicase_DEAD-box_CS"/>
</dbReference>
<dbReference type="PROSITE" id="PS51192">
    <property type="entry name" value="HELICASE_ATP_BIND_1"/>
    <property type="match status" value="1"/>
</dbReference>
<dbReference type="InterPro" id="IPR027417">
    <property type="entry name" value="P-loop_NTPase"/>
</dbReference>
<sequence>MDVEEILTKSSFSMLKDKIDNRILDSLQQMGLEKPTRIQAETLPHLLLGEDIIGAAKTGSGKTLAFLIPVIDKLIKLGFTRRHGVGCIILSPTRELALQTFQVLKKVLANIDLSCCLIVGGEKKAKDILTLKKGINIIVSTPGRLLDHLQNTDNFNCNNLKCLVVDEADKLLEAGFEKHITGIISLLPSKRQTILFSATIDDKVKNLARLALRNNPIIISTNDEKQSTVVGLQQGYCICPVESRIPWLYKILKKTRKLKTMVFFSSCKSVDFHYEFFNLHCKASVLSIHGKLSQAQRKEAYQSFVEAKSGALFCTDVAARGLDIPSVDWIVQYDPPTDPKEYIHRVGRTARGLNNKGNAVILLRPEEEEFVHFLKEEKVFLDKYSFGDPPDDVQDMLENLIATNGVVKVLARRAYLSFLRCYKTHPMKKIFNIKTLDLKLAAKAFGFLEQPHVDFLKTSKKHQRQDKRSN</sequence>
<evidence type="ECO:0000256" key="3">
    <source>
        <dbReference type="ARBA" id="ARBA00022806"/>
    </source>
</evidence>
<name>A0ABD0T297_LOXSC</name>
<evidence type="ECO:0000313" key="13">
    <source>
        <dbReference type="Proteomes" id="UP001549921"/>
    </source>
</evidence>
<keyword evidence="12" id="KW-1185">Reference proteome</keyword>
<dbReference type="Proteomes" id="UP001549920">
    <property type="component" value="Unassembled WGS sequence"/>
</dbReference>
<dbReference type="Pfam" id="PF00271">
    <property type="entry name" value="Helicase_C"/>
    <property type="match status" value="1"/>
</dbReference>
<keyword evidence="5 7" id="KW-0694">RNA-binding</keyword>
<dbReference type="InterPro" id="IPR001650">
    <property type="entry name" value="Helicase_C-like"/>
</dbReference>
<evidence type="ECO:0000256" key="5">
    <source>
        <dbReference type="ARBA" id="ARBA00022884"/>
    </source>
</evidence>
<accession>A0ABD0T297</accession>
<keyword evidence="1 6" id="KW-0547">Nucleotide-binding</keyword>
<evidence type="ECO:0000313" key="11">
    <source>
        <dbReference type="EMBL" id="KAL0881738.1"/>
    </source>
</evidence>
<dbReference type="GO" id="GO:0003723">
    <property type="term" value="F:RNA binding"/>
    <property type="evidence" value="ECO:0007669"/>
    <property type="project" value="UniProtKB-UniRule"/>
</dbReference>
<dbReference type="GO" id="GO:0003724">
    <property type="term" value="F:RNA helicase activity"/>
    <property type="evidence" value="ECO:0007669"/>
    <property type="project" value="UniProtKB-EC"/>
</dbReference>
<evidence type="ECO:0000313" key="12">
    <source>
        <dbReference type="Proteomes" id="UP001549920"/>
    </source>
</evidence>
<keyword evidence="4 6" id="KW-0067">ATP-binding</keyword>
<dbReference type="SUPFAM" id="SSF52540">
    <property type="entry name" value="P-loop containing nucleoside triphosphate hydrolases"/>
    <property type="match status" value="1"/>
</dbReference>
<dbReference type="PANTHER" id="PTHR24031">
    <property type="entry name" value="RNA HELICASE"/>
    <property type="match status" value="1"/>
</dbReference>
<dbReference type="InterPro" id="IPR014001">
    <property type="entry name" value="Helicase_ATP-bd"/>
</dbReference>
<organism evidence="10 13">
    <name type="scientific">Loxostege sticticalis</name>
    <name type="common">Beet webworm moth</name>
    <dbReference type="NCBI Taxonomy" id="481309"/>
    <lineage>
        <taxon>Eukaryota</taxon>
        <taxon>Metazoa</taxon>
        <taxon>Ecdysozoa</taxon>
        <taxon>Arthropoda</taxon>
        <taxon>Hexapoda</taxon>
        <taxon>Insecta</taxon>
        <taxon>Pterygota</taxon>
        <taxon>Neoptera</taxon>
        <taxon>Endopterygota</taxon>
        <taxon>Lepidoptera</taxon>
        <taxon>Glossata</taxon>
        <taxon>Ditrysia</taxon>
        <taxon>Pyraloidea</taxon>
        <taxon>Crambidae</taxon>
        <taxon>Pyraustinae</taxon>
        <taxon>Loxostege</taxon>
    </lineage>
</organism>
<comment type="catalytic activity">
    <reaction evidence="7">
        <text>ATP + H2O = ADP + phosphate + H(+)</text>
        <dbReference type="Rhea" id="RHEA:13065"/>
        <dbReference type="ChEBI" id="CHEBI:15377"/>
        <dbReference type="ChEBI" id="CHEBI:15378"/>
        <dbReference type="ChEBI" id="CHEBI:30616"/>
        <dbReference type="ChEBI" id="CHEBI:43474"/>
        <dbReference type="ChEBI" id="CHEBI:456216"/>
        <dbReference type="EC" id="3.6.4.13"/>
    </reaction>
</comment>
<protein>
    <recommendedName>
        <fullName evidence="7">ATP-dependent RNA helicase</fullName>
        <ecNumber evidence="7">3.6.4.13</ecNumber>
    </recommendedName>
</protein>
<dbReference type="PROSITE" id="PS51194">
    <property type="entry name" value="HELICASE_CTER"/>
    <property type="match status" value="1"/>
</dbReference>
<comment type="function">
    <text evidence="7">RNA helicase.</text>
</comment>
<feature type="domain" description="Helicase ATP-binding" evidence="8">
    <location>
        <begin position="43"/>
        <end position="218"/>
    </location>
</feature>
<dbReference type="GO" id="GO:0005524">
    <property type="term" value="F:ATP binding"/>
    <property type="evidence" value="ECO:0007669"/>
    <property type="project" value="UniProtKB-UniRule"/>
</dbReference>
<evidence type="ECO:0000256" key="4">
    <source>
        <dbReference type="ARBA" id="ARBA00022840"/>
    </source>
</evidence>
<reference evidence="12 13" key="1">
    <citation type="submission" date="2024-06" db="EMBL/GenBank/DDBJ databases">
        <title>A chromosome-level genome assembly of beet webworm, Loxostege sticticalis.</title>
        <authorList>
            <person name="Zhang Y."/>
        </authorList>
    </citation>
    <scope>NUCLEOTIDE SEQUENCE [LARGE SCALE GENOMIC DNA]</scope>
    <source>
        <strain evidence="11">AQ026</strain>
        <strain evidence="10">AQ028</strain>
        <tissue evidence="10">Male pupae</tissue>
        <tissue evidence="11">Whole body</tissue>
    </source>
</reference>
<dbReference type="SMART" id="SM00490">
    <property type="entry name" value="HELICc"/>
    <property type="match status" value="1"/>
</dbReference>
<evidence type="ECO:0000313" key="10">
    <source>
        <dbReference type="EMBL" id="KAL0832147.1"/>
    </source>
</evidence>
<dbReference type="GO" id="GO:0016787">
    <property type="term" value="F:hydrolase activity"/>
    <property type="evidence" value="ECO:0007669"/>
    <property type="project" value="UniProtKB-KW"/>
</dbReference>
<dbReference type="InterPro" id="IPR025313">
    <property type="entry name" value="SPB4-like_CTE"/>
</dbReference>
<dbReference type="AlphaFoldDB" id="A0ABD0T297"/>
<dbReference type="Gene3D" id="3.40.50.300">
    <property type="entry name" value="P-loop containing nucleotide triphosphate hydrolases"/>
    <property type="match status" value="2"/>
</dbReference>
<comment type="similarity">
    <text evidence="6">Belongs to the DEAD box helicase family.</text>
</comment>
<evidence type="ECO:0000259" key="9">
    <source>
        <dbReference type="PROSITE" id="PS51194"/>
    </source>
</evidence>
<dbReference type="Pfam" id="PF13959">
    <property type="entry name" value="CTE_SPB4"/>
    <property type="match status" value="1"/>
</dbReference>
<proteinExistence type="inferred from homology"/>
<evidence type="ECO:0000256" key="6">
    <source>
        <dbReference type="RuleBase" id="RU000492"/>
    </source>
</evidence>
<dbReference type="InterPro" id="IPR011545">
    <property type="entry name" value="DEAD/DEAH_box_helicase_dom"/>
</dbReference>
<dbReference type="EMBL" id="JBEUOH010000011">
    <property type="protein sequence ID" value="KAL0881738.1"/>
    <property type="molecule type" value="Genomic_DNA"/>
</dbReference>
<feature type="domain" description="Helicase C-terminal" evidence="9">
    <location>
        <begin position="244"/>
        <end position="401"/>
    </location>
</feature>
<evidence type="ECO:0000256" key="2">
    <source>
        <dbReference type="ARBA" id="ARBA00022801"/>
    </source>
</evidence>
<dbReference type="PROSITE" id="PS00039">
    <property type="entry name" value="DEAD_ATP_HELICASE"/>
    <property type="match status" value="1"/>
</dbReference>
<keyword evidence="2 6" id="KW-0378">Hydrolase</keyword>
<dbReference type="CDD" id="cd18787">
    <property type="entry name" value="SF2_C_DEAD"/>
    <property type="match status" value="1"/>
</dbReference>